<organism evidence="1 2">
    <name type="scientific">Pneumocystis carinii (strain B80)</name>
    <name type="common">Rat pneumocystis pneumonia agent</name>
    <name type="synonym">Pneumocystis carinii f. sp. carinii</name>
    <dbReference type="NCBI Taxonomy" id="1408658"/>
    <lineage>
        <taxon>Eukaryota</taxon>
        <taxon>Fungi</taxon>
        <taxon>Dikarya</taxon>
        <taxon>Ascomycota</taxon>
        <taxon>Taphrinomycotina</taxon>
        <taxon>Pneumocystomycetes</taxon>
        <taxon>Pneumocystaceae</taxon>
        <taxon>Pneumocystis</taxon>
    </lineage>
</organism>
<gene>
    <name evidence="1" type="ORF">T552_00636</name>
</gene>
<dbReference type="RefSeq" id="XP_018226948.1">
    <property type="nucleotide sequence ID" value="XM_018369246.1"/>
</dbReference>
<evidence type="ECO:0000313" key="2">
    <source>
        <dbReference type="Proteomes" id="UP000054454"/>
    </source>
</evidence>
<name>A0A0W4ZP79_PNEC8</name>
<dbReference type="GeneID" id="28935448"/>
<proteinExistence type="predicted"/>
<comment type="caution">
    <text evidence="1">The sequence shown here is derived from an EMBL/GenBank/DDBJ whole genome shotgun (WGS) entry which is preliminary data.</text>
</comment>
<dbReference type="PANTHER" id="PTHR28061">
    <property type="entry name" value="INO EIGHTY SUBUNIT 4"/>
    <property type="match status" value="1"/>
</dbReference>
<evidence type="ECO:0000313" key="1">
    <source>
        <dbReference type="EMBL" id="KTW30157.1"/>
    </source>
</evidence>
<protein>
    <submittedName>
        <fullName evidence="1">Uncharacterized protein</fullName>
    </submittedName>
</protein>
<dbReference type="PANTHER" id="PTHR28061:SF1">
    <property type="entry name" value="INO80 COMPLEX SUBUNIT 4"/>
    <property type="match status" value="1"/>
</dbReference>
<dbReference type="Proteomes" id="UP000054454">
    <property type="component" value="Unassembled WGS sequence"/>
</dbReference>
<dbReference type="GO" id="GO:0031011">
    <property type="term" value="C:Ino80 complex"/>
    <property type="evidence" value="ECO:0007669"/>
    <property type="project" value="InterPro"/>
</dbReference>
<dbReference type="EMBL" id="LFVZ01000003">
    <property type="protein sequence ID" value="KTW30157.1"/>
    <property type="molecule type" value="Genomic_DNA"/>
</dbReference>
<accession>A0A0W4ZP79</accession>
<dbReference type="InterPro" id="IPR013175">
    <property type="entry name" value="INO80_su_Ies4"/>
</dbReference>
<dbReference type="AlphaFoldDB" id="A0A0W4ZP79"/>
<keyword evidence="2" id="KW-1185">Reference proteome</keyword>
<reference evidence="2" key="1">
    <citation type="journal article" date="2016" name="Nat. Commun.">
        <title>Genome analysis of three Pneumocystis species reveals adaptation mechanisms to life exclusively in mammalian hosts.</title>
        <authorList>
            <person name="Ma L."/>
            <person name="Chen Z."/>
            <person name="Huang D.W."/>
            <person name="Kutty G."/>
            <person name="Ishihara M."/>
            <person name="Wang H."/>
            <person name="Abouelleil A."/>
            <person name="Bishop L."/>
            <person name="Davey E."/>
            <person name="Deng R."/>
            <person name="Deng X."/>
            <person name="Fan L."/>
            <person name="Fantoni G."/>
            <person name="Fitzgerald M."/>
            <person name="Gogineni E."/>
            <person name="Goldberg J.M."/>
            <person name="Handley G."/>
            <person name="Hu X."/>
            <person name="Huber C."/>
            <person name="Jiao X."/>
            <person name="Jones K."/>
            <person name="Levin J.Z."/>
            <person name="Liu Y."/>
            <person name="Macdonald P."/>
            <person name="Melnikov A."/>
            <person name="Raley C."/>
            <person name="Sassi M."/>
            <person name="Sherman B.T."/>
            <person name="Song X."/>
            <person name="Sykes S."/>
            <person name="Tran B."/>
            <person name="Walsh L."/>
            <person name="Xia Y."/>
            <person name="Yang J."/>
            <person name="Young S."/>
            <person name="Zeng Q."/>
            <person name="Zheng X."/>
            <person name="Stephens R."/>
            <person name="Nusbaum C."/>
            <person name="Birren B.W."/>
            <person name="Azadi P."/>
            <person name="Lempicki R.A."/>
            <person name="Cuomo C.A."/>
            <person name="Kovacs J.A."/>
        </authorList>
    </citation>
    <scope>NUCLEOTIDE SEQUENCE [LARGE SCALE GENOMIC DNA]</scope>
    <source>
        <strain evidence="2">B80</strain>
    </source>
</reference>
<dbReference type="Pfam" id="PF08193">
    <property type="entry name" value="INO80_Ies4"/>
    <property type="match status" value="1"/>
</dbReference>
<sequence length="214" mass="23259">METKITSPSLSSVLYSEDILLPAQEAITNNVQAEHYTSQTPIKSNNSRYQSRIVKLKVNVSRLALQSEPVGTPMSSPLPISSSVLASSPVSNIINNGNIIKKTGEKARLSNNTGPKTIRRRKTEAATVIVINVEDASQKQGQQNIVINGQKTGSTPLSHSRLGPKANTGAINAGLRALDRTGKPCKRWYKRKITIDCINGIQWETNGWKDTSAP</sequence>
<dbReference type="OrthoDB" id="4093188at2759"/>
<dbReference type="VEuPathDB" id="FungiDB:T552_00636"/>
<dbReference type="GO" id="GO:0006338">
    <property type="term" value="P:chromatin remodeling"/>
    <property type="evidence" value="ECO:0007669"/>
    <property type="project" value="InterPro"/>
</dbReference>